<dbReference type="InterPro" id="IPR036397">
    <property type="entry name" value="RNaseH_sf"/>
</dbReference>
<dbReference type="AlphaFoldDB" id="A0A8H6H1F9"/>
<dbReference type="CDD" id="cd09276">
    <property type="entry name" value="Rnase_HI_RT_non_LTR"/>
    <property type="match status" value="1"/>
</dbReference>
<dbReference type="SUPFAM" id="SSF53098">
    <property type="entry name" value="Ribonuclease H-like"/>
    <property type="match status" value="1"/>
</dbReference>
<dbReference type="EMBL" id="JACDXP010000002">
    <property type="protein sequence ID" value="KAF6528569.1"/>
    <property type="molecule type" value="Genomic_DNA"/>
</dbReference>
<comment type="caution">
    <text evidence="2">The sequence shown here is derived from an EMBL/GenBank/DDBJ whole genome shotgun (WGS) entry which is preliminary data.</text>
</comment>
<dbReference type="GO" id="GO:0004523">
    <property type="term" value="F:RNA-DNA hybrid ribonuclease activity"/>
    <property type="evidence" value="ECO:0007669"/>
    <property type="project" value="InterPro"/>
</dbReference>
<gene>
    <name evidence="2" type="ORF">HZS61_008871</name>
</gene>
<dbReference type="PROSITE" id="PS50879">
    <property type="entry name" value="RNASE_H_1"/>
    <property type="match status" value="1"/>
</dbReference>
<evidence type="ECO:0000313" key="2">
    <source>
        <dbReference type="EMBL" id="KAF6528569.1"/>
    </source>
</evidence>
<reference evidence="2" key="1">
    <citation type="journal article" date="2020" name="bioRxiv">
        <title>A chromosome-scale genome assembly for the Fusarium oxysporum strain Fo5176 to establish a model Arabidopsis-fungal pathosystem.</title>
        <authorList>
            <person name="Fokkens L."/>
            <person name="Guo L."/>
            <person name="Dora S."/>
            <person name="Wang B."/>
            <person name="Ye K."/>
            <person name="Sanchez-Rodriguez C."/>
            <person name="Croll D."/>
        </authorList>
    </citation>
    <scope>NUCLEOTIDE SEQUENCE [LARGE SCALE GENOMIC DNA]</scope>
    <source>
        <strain evidence="2">Fo5176</strain>
    </source>
</reference>
<dbReference type="Proteomes" id="UP000593570">
    <property type="component" value="Unassembled WGS sequence"/>
</dbReference>
<dbReference type="InterPro" id="IPR002156">
    <property type="entry name" value="RNaseH_domain"/>
</dbReference>
<name>A0A8H6H1F9_FUSOX</name>
<organism evidence="2 3">
    <name type="scientific">Fusarium oxysporum f. sp. conglutinans</name>
    <dbReference type="NCBI Taxonomy" id="100902"/>
    <lineage>
        <taxon>Eukaryota</taxon>
        <taxon>Fungi</taxon>
        <taxon>Dikarya</taxon>
        <taxon>Ascomycota</taxon>
        <taxon>Pezizomycotina</taxon>
        <taxon>Sordariomycetes</taxon>
        <taxon>Hypocreomycetidae</taxon>
        <taxon>Hypocreales</taxon>
        <taxon>Nectriaceae</taxon>
        <taxon>Fusarium</taxon>
        <taxon>Fusarium oxysporum species complex</taxon>
    </lineage>
</organism>
<dbReference type="Gene3D" id="3.30.420.10">
    <property type="entry name" value="Ribonuclease H-like superfamily/Ribonuclease H"/>
    <property type="match status" value="1"/>
</dbReference>
<sequence length="316" mass="34631">MQKRFGKGQETPLQTAPKGESAEAFLQWVETVDPTTWIVYSDGSLSSEGAASYGFAIHQQDLSICDGSGRLGPAEVFDAEATGALEGLKAALNLPGSAARDIVVCLDNLAAATCLRGTPSDSSQAVFVEFQALAASHGATQVRWIPGHTDIPGNEQADKLAKAASSLPEPEGAQPTLAYLRKVARQKPKEAFETWWTTSVPEQYKRLNLKATIRCPPELSLPRAALHHLLAARSLHGDFATYHERFNHDDARMTCSCGRRKSPDHVFYCRKVPRQCRIRLVPSPTAAVNLGIGRNFDKYIKLTKSSAFFERICTRY</sequence>
<evidence type="ECO:0000259" key="1">
    <source>
        <dbReference type="PROSITE" id="PS50879"/>
    </source>
</evidence>
<dbReference type="InterPro" id="IPR012337">
    <property type="entry name" value="RNaseH-like_sf"/>
</dbReference>
<dbReference type="GO" id="GO:0003676">
    <property type="term" value="F:nucleic acid binding"/>
    <property type="evidence" value="ECO:0007669"/>
    <property type="project" value="InterPro"/>
</dbReference>
<protein>
    <recommendedName>
        <fullName evidence="1">RNase H type-1 domain-containing protein</fullName>
    </recommendedName>
</protein>
<evidence type="ECO:0000313" key="3">
    <source>
        <dbReference type="Proteomes" id="UP000593570"/>
    </source>
</evidence>
<proteinExistence type="predicted"/>
<feature type="domain" description="RNase H type-1" evidence="1">
    <location>
        <begin position="33"/>
        <end position="166"/>
    </location>
</feature>
<accession>A0A8H6H1F9</accession>
<dbReference type="Pfam" id="PF00075">
    <property type="entry name" value="RNase_H"/>
    <property type="match status" value="1"/>
</dbReference>